<dbReference type="GO" id="GO:0000287">
    <property type="term" value="F:magnesium ion binding"/>
    <property type="evidence" value="ECO:0007669"/>
    <property type="project" value="InterPro"/>
</dbReference>
<dbReference type="CDD" id="cd07035">
    <property type="entry name" value="TPP_PYR_POX_like"/>
    <property type="match status" value="1"/>
</dbReference>
<dbReference type="RefSeq" id="WP_055261032.1">
    <property type="nucleotide sequence ID" value="NZ_CYXV01000001.1"/>
</dbReference>
<proteinExistence type="inferred from homology"/>
<dbReference type="Pfam" id="PF02776">
    <property type="entry name" value="TPP_enzyme_N"/>
    <property type="match status" value="1"/>
</dbReference>
<gene>
    <name evidence="7" type="primary">ilvB_1</name>
    <name evidence="7" type="ORF">ERS852420_00416</name>
</gene>
<dbReference type="InterPro" id="IPR011766">
    <property type="entry name" value="TPP_enzyme_TPP-bd"/>
</dbReference>
<evidence type="ECO:0000256" key="2">
    <source>
        <dbReference type="ARBA" id="ARBA00023052"/>
    </source>
</evidence>
<dbReference type="GO" id="GO:0009097">
    <property type="term" value="P:isoleucine biosynthetic process"/>
    <property type="evidence" value="ECO:0007669"/>
    <property type="project" value="TreeGrafter"/>
</dbReference>
<evidence type="ECO:0000259" key="6">
    <source>
        <dbReference type="Pfam" id="PF02776"/>
    </source>
</evidence>
<comment type="similarity">
    <text evidence="1 3">Belongs to the TPP enzyme family.</text>
</comment>
<evidence type="ECO:0000256" key="3">
    <source>
        <dbReference type="RuleBase" id="RU362132"/>
    </source>
</evidence>
<dbReference type="SUPFAM" id="SSF52518">
    <property type="entry name" value="Thiamin diphosphate-binding fold (THDP-binding)"/>
    <property type="match status" value="2"/>
</dbReference>
<evidence type="ECO:0000259" key="4">
    <source>
        <dbReference type="Pfam" id="PF00205"/>
    </source>
</evidence>
<dbReference type="CDD" id="cd00568">
    <property type="entry name" value="TPP_enzymes"/>
    <property type="match status" value="1"/>
</dbReference>
<dbReference type="Pfam" id="PF00205">
    <property type="entry name" value="TPP_enzyme_M"/>
    <property type="match status" value="1"/>
</dbReference>
<dbReference type="InterPro" id="IPR045229">
    <property type="entry name" value="TPP_enz"/>
</dbReference>
<dbReference type="GO" id="GO:0003984">
    <property type="term" value="F:acetolactate synthase activity"/>
    <property type="evidence" value="ECO:0007669"/>
    <property type="project" value="UniProtKB-EC"/>
</dbReference>
<dbReference type="Pfam" id="PF02775">
    <property type="entry name" value="TPP_enzyme_C"/>
    <property type="match status" value="1"/>
</dbReference>
<dbReference type="EMBL" id="CYXV01000001">
    <property type="protein sequence ID" value="CUM74427.1"/>
    <property type="molecule type" value="Genomic_DNA"/>
</dbReference>
<feature type="domain" description="Thiamine pyrophosphate enzyme central" evidence="4">
    <location>
        <begin position="205"/>
        <end position="339"/>
    </location>
</feature>
<dbReference type="EC" id="2.2.1.6" evidence="7"/>
<dbReference type="AlphaFoldDB" id="A0A173R9D9"/>
<sequence>MIKVSDYVIQYLESLGVPHMFMLPGGGAMHLNDSLGNSKKIQYVVCLHEQACSIAAEAYARVTNKPGLLMVTTGPGGTNALTGVTAAYIESTPMIVLSGQVKRADMVNGQGIRQQGMQEVDIISMVKPVTKYAALVTEPQDIRYHLDRALYEAIHGRKGPVWLDIPLDVQASMIEETALRGWKTAEISEQEKNEKRKRLEQQVMETIEQLNQARRPVLLAGNGIRLSEGRDEFEKLVETLQIPVLTTWNGIDLIEEEHPLFFGRPGGMGQRYANFVQQNSDFFLSIGARMNLLQTGYNFDGFARAAYKVMVDIDENELHKINVRPQLAIEADAKEFMQLLLEHKDEIQKKDYTPWINYAKELKEKYPIVTEEAKTQKELVNTYALLDTITEQMTVDDIYVSGSSGTCIDVSMQTFRVKKGQRVFCTKGLASMGFGVPATIGACLAGDRRRTVCVNGDGGFQMNIQELETIHRLNLPIKIFVLNNQGYAQIHATQKNIFQGHYVACDAESHLTLSPISAVAGAYGLKTVQIHSNEELQERVKETLDYDGPVICEVMVPIDLSAFPKQVSYKRSDGQMESLPLEYMNPPLEQEEFERDMLIPLYEMK</sequence>
<keyword evidence="7" id="KW-0808">Transferase</keyword>
<dbReference type="GO" id="GO:0005948">
    <property type="term" value="C:acetolactate synthase complex"/>
    <property type="evidence" value="ECO:0007669"/>
    <property type="project" value="TreeGrafter"/>
</dbReference>
<evidence type="ECO:0000313" key="8">
    <source>
        <dbReference type="Proteomes" id="UP000095495"/>
    </source>
</evidence>
<evidence type="ECO:0000313" key="7">
    <source>
        <dbReference type="EMBL" id="CUM74427.1"/>
    </source>
</evidence>
<feature type="domain" description="Thiamine pyrophosphate enzyme TPP-binding" evidence="5">
    <location>
        <begin position="410"/>
        <end position="554"/>
    </location>
</feature>
<feature type="domain" description="Thiamine pyrophosphate enzyme N-terminal TPP-binding" evidence="6">
    <location>
        <begin position="3"/>
        <end position="124"/>
    </location>
</feature>
<dbReference type="Gene3D" id="3.40.50.970">
    <property type="match status" value="2"/>
</dbReference>
<reference evidence="7 8" key="1">
    <citation type="submission" date="2015-09" db="EMBL/GenBank/DDBJ databases">
        <authorList>
            <consortium name="Pathogen Informatics"/>
        </authorList>
    </citation>
    <scope>NUCLEOTIDE SEQUENCE [LARGE SCALE GENOMIC DNA]</scope>
    <source>
        <strain evidence="7 8">2789STDY5608863</strain>
    </source>
</reference>
<protein>
    <submittedName>
        <fullName evidence="7">Acetolactate synthase large subunit</fullName>
        <ecNumber evidence="7">2.2.1.6</ecNumber>
    </submittedName>
</protein>
<dbReference type="GO" id="GO:0030976">
    <property type="term" value="F:thiamine pyrophosphate binding"/>
    <property type="evidence" value="ECO:0007669"/>
    <property type="project" value="InterPro"/>
</dbReference>
<organism evidence="7 8">
    <name type="scientific">Roseburia faecis</name>
    <dbReference type="NCBI Taxonomy" id="301302"/>
    <lineage>
        <taxon>Bacteria</taxon>
        <taxon>Bacillati</taxon>
        <taxon>Bacillota</taxon>
        <taxon>Clostridia</taxon>
        <taxon>Lachnospirales</taxon>
        <taxon>Lachnospiraceae</taxon>
        <taxon>Roseburia</taxon>
    </lineage>
</organism>
<evidence type="ECO:0000259" key="5">
    <source>
        <dbReference type="Pfam" id="PF02775"/>
    </source>
</evidence>
<dbReference type="FunFam" id="3.40.50.970:FF:000007">
    <property type="entry name" value="Acetolactate synthase"/>
    <property type="match status" value="1"/>
</dbReference>
<evidence type="ECO:0000256" key="1">
    <source>
        <dbReference type="ARBA" id="ARBA00007812"/>
    </source>
</evidence>
<name>A0A173R9D9_9FIRM</name>
<dbReference type="PANTHER" id="PTHR18968">
    <property type="entry name" value="THIAMINE PYROPHOSPHATE ENZYMES"/>
    <property type="match status" value="1"/>
</dbReference>
<dbReference type="InterPro" id="IPR012001">
    <property type="entry name" value="Thiamin_PyroP_enz_TPP-bd_dom"/>
</dbReference>
<dbReference type="PANTHER" id="PTHR18968:SF142">
    <property type="entry name" value="ACETOLACTATE SYNTHASE"/>
    <property type="match status" value="1"/>
</dbReference>
<dbReference type="SUPFAM" id="SSF52467">
    <property type="entry name" value="DHS-like NAD/FAD-binding domain"/>
    <property type="match status" value="1"/>
</dbReference>
<dbReference type="InterPro" id="IPR029061">
    <property type="entry name" value="THDP-binding"/>
</dbReference>
<keyword evidence="2 3" id="KW-0786">Thiamine pyrophosphate</keyword>
<dbReference type="InterPro" id="IPR029035">
    <property type="entry name" value="DHS-like_NAD/FAD-binding_dom"/>
</dbReference>
<dbReference type="GO" id="GO:0050660">
    <property type="term" value="F:flavin adenine dinucleotide binding"/>
    <property type="evidence" value="ECO:0007669"/>
    <property type="project" value="TreeGrafter"/>
</dbReference>
<dbReference type="GO" id="GO:0009099">
    <property type="term" value="P:L-valine biosynthetic process"/>
    <property type="evidence" value="ECO:0007669"/>
    <property type="project" value="TreeGrafter"/>
</dbReference>
<dbReference type="Proteomes" id="UP000095495">
    <property type="component" value="Unassembled WGS sequence"/>
</dbReference>
<accession>A0A173R9D9</accession>
<dbReference type="Gene3D" id="3.40.50.1220">
    <property type="entry name" value="TPP-binding domain"/>
    <property type="match status" value="1"/>
</dbReference>
<dbReference type="InterPro" id="IPR012000">
    <property type="entry name" value="Thiamin_PyroP_enz_cen_dom"/>
</dbReference>